<organism evidence="2 3">
    <name type="scientific">Winkia neuii</name>
    <dbReference type="NCBI Taxonomy" id="33007"/>
    <lineage>
        <taxon>Bacteria</taxon>
        <taxon>Bacillati</taxon>
        <taxon>Actinomycetota</taxon>
        <taxon>Actinomycetes</taxon>
        <taxon>Actinomycetales</taxon>
        <taxon>Actinomycetaceae</taxon>
        <taxon>Winkia</taxon>
    </lineage>
</organism>
<evidence type="ECO:0000313" key="2">
    <source>
        <dbReference type="EMBL" id="PKY72027.1"/>
    </source>
</evidence>
<reference evidence="2 3" key="1">
    <citation type="submission" date="2017-12" db="EMBL/GenBank/DDBJ databases">
        <title>Phylogenetic diversity of female urinary microbiome.</title>
        <authorList>
            <person name="Thomas-White K."/>
            <person name="Wolfe A.J."/>
        </authorList>
    </citation>
    <scope>NUCLEOTIDE SEQUENCE [LARGE SCALE GENOMIC DNA]</scope>
    <source>
        <strain evidence="2 3">UMB0402</strain>
    </source>
</reference>
<protein>
    <submittedName>
        <fullName evidence="2">Uncharacterized protein</fullName>
    </submittedName>
</protein>
<name>A0A2I1ILM7_9ACTO</name>
<sequence>MIFVGLIFSIAALAVSAWFRCGSSPRARAWVQGKGMFDAHFALLLFPGIGLAVLGLSLVGLFQMVHGICGLILSLVAVLLVLVGAVAVVWGLLNFSIPAPLYPKWARDAN</sequence>
<dbReference type="GeneID" id="35867449"/>
<comment type="caution">
    <text evidence="2">The sequence shown here is derived from an EMBL/GenBank/DDBJ whole genome shotgun (WGS) entry which is preliminary data.</text>
</comment>
<feature type="transmembrane region" description="Helical" evidence="1">
    <location>
        <begin position="69"/>
        <end position="93"/>
    </location>
</feature>
<feature type="transmembrane region" description="Helical" evidence="1">
    <location>
        <begin position="41"/>
        <end position="62"/>
    </location>
</feature>
<keyword evidence="3" id="KW-1185">Reference proteome</keyword>
<dbReference type="STRING" id="33007.HMPREF3198_00440"/>
<gene>
    <name evidence="2" type="ORF">CYJ19_07380</name>
</gene>
<dbReference type="AlphaFoldDB" id="A0A2I1ILM7"/>
<evidence type="ECO:0000256" key="1">
    <source>
        <dbReference type="SAM" id="Phobius"/>
    </source>
</evidence>
<dbReference type="RefSeq" id="WP_024331349.1">
    <property type="nucleotide sequence ID" value="NZ_JASOXK010000003.1"/>
</dbReference>
<keyword evidence="1" id="KW-0812">Transmembrane</keyword>
<keyword evidence="1" id="KW-0472">Membrane</keyword>
<dbReference type="EMBL" id="PKKO01000004">
    <property type="protein sequence ID" value="PKY72027.1"/>
    <property type="molecule type" value="Genomic_DNA"/>
</dbReference>
<proteinExistence type="predicted"/>
<keyword evidence="1" id="KW-1133">Transmembrane helix</keyword>
<accession>A0A2I1ILM7</accession>
<dbReference type="Proteomes" id="UP000235122">
    <property type="component" value="Unassembled WGS sequence"/>
</dbReference>
<evidence type="ECO:0000313" key="3">
    <source>
        <dbReference type="Proteomes" id="UP000235122"/>
    </source>
</evidence>